<evidence type="ECO:0000313" key="3">
    <source>
        <dbReference type="Proteomes" id="UP000275078"/>
    </source>
</evidence>
<sequence length="179" mass="19884">MPHAITPPATPPLESRKYFQQHGLNPTKRIRKTADSNFKSTIGTFKTAITPGDSPSFIKTPPTPPLSATTTQGHSDSDNWKQATGSHPASYHYDAFCGRMTRVVQTIRAPPIKPPPGFDSRIPPAMEKLGYNATLPERQFKSLASILDEHSADITYNTVDWSFGTSMRFQSENTRFFSI</sequence>
<proteinExistence type="predicted"/>
<keyword evidence="3" id="KW-1185">Reference proteome</keyword>
<dbReference type="EMBL" id="ML119652">
    <property type="protein sequence ID" value="RPA85853.1"/>
    <property type="molecule type" value="Genomic_DNA"/>
</dbReference>
<accession>A0A3N4II84</accession>
<organism evidence="2 3">
    <name type="scientific">Ascobolus immersus RN42</name>
    <dbReference type="NCBI Taxonomy" id="1160509"/>
    <lineage>
        <taxon>Eukaryota</taxon>
        <taxon>Fungi</taxon>
        <taxon>Dikarya</taxon>
        <taxon>Ascomycota</taxon>
        <taxon>Pezizomycotina</taxon>
        <taxon>Pezizomycetes</taxon>
        <taxon>Pezizales</taxon>
        <taxon>Ascobolaceae</taxon>
        <taxon>Ascobolus</taxon>
    </lineage>
</organism>
<name>A0A3N4II84_ASCIM</name>
<dbReference type="AlphaFoldDB" id="A0A3N4II84"/>
<feature type="region of interest" description="Disordered" evidence="1">
    <location>
        <begin position="45"/>
        <end position="83"/>
    </location>
</feature>
<dbReference type="Proteomes" id="UP000275078">
    <property type="component" value="Unassembled WGS sequence"/>
</dbReference>
<gene>
    <name evidence="2" type="ORF">BJ508DRAFT_373419</name>
</gene>
<evidence type="ECO:0000256" key="1">
    <source>
        <dbReference type="SAM" id="MobiDB-lite"/>
    </source>
</evidence>
<reference evidence="2 3" key="1">
    <citation type="journal article" date="2018" name="Nat. Ecol. Evol.">
        <title>Pezizomycetes genomes reveal the molecular basis of ectomycorrhizal truffle lifestyle.</title>
        <authorList>
            <person name="Murat C."/>
            <person name="Payen T."/>
            <person name="Noel B."/>
            <person name="Kuo A."/>
            <person name="Morin E."/>
            <person name="Chen J."/>
            <person name="Kohler A."/>
            <person name="Krizsan K."/>
            <person name="Balestrini R."/>
            <person name="Da Silva C."/>
            <person name="Montanini B."/>
            <person name="Hainaut M."/>
            <person name="Levati E."/>
            <person name="Barry K.W."/>
            <person name="Belfiori B."/>
            <person name="Cichocki N."/>
            <person name="Clum A."/>
            <person name="Dockter R.B."/>
            <person name="Fauchery L."/>
            <person name="Guy J."/>
            <person name="Iotti M."/>
            <person name="Le Tacon F."/>
            <person name="Lindquist E.A."/>
            <person name="Lipzen A."/>
            <person name="Malagnac F."/>
            <person name="Mello A."/>
            <person name="Molinier V."/>
            <person name="Miyauchi S."/>
            <person name="Poulain J."/>
            <person name="Riccioni C."/>
            <person name="Rubini A."/>
            <person name="Sitrit Y."/>
            <person name="Splivallo R."/>
            <person name="Traeger S."/>
            <person name="Wang M."/>
            <person name="Zifcakova L."/>
            <person name="Wipf D."/>
            <person name="Zambonelli A."/>
            <person name="Paolocci F."/>
            <person name="Nowrousian M."/>
            <person name="Ottonello S."/>
            <person name="Baldrian P."/>
            <person name="Spatafora J.W."/>
            <person name="Henrissat B."/>
            <person name="Nagy L.G."/>
            <person name="Aury J.M."/>
            <person name="Wincker P."/>
            <person name="Grigoriev I.V."/>
            <person name="Bonfante P."/>
            <person name="Martin F.M."/>
        </authorList>
    </citation>
    <scope>NUCLEOTIDE SEQUENCE [LARGE SCALE GENOMIC DNA]</scope>
    <source>
        <strain evidence="2 3">RN42</strain>
    </source>
</reference>
<protein>
    <submittedName>
        <fullName evidence="2">Uncharacterized protein</fullName>
    </submittedName>
</protein>
<evidence type="ECO:0000313" key="2">
    <source>
        <dbReference type="EMBL" id="RPA85853.1"/>
    </source>
</evidence>